<dbReference type="CDD" id="cd13848">
    <property type="entry name" value="CuRO_1_CopA"/>
    <property type="match status" value="1"/>
</dbReference>
<dbReference type="PANTHER" id="PTHR11709">
    <property type="entry name" value="MULTI-COPPER OXIDASE"/>
    <property type="match status" value="1"/>
</dbReference>
<keyword evidence="3" id="KW-0186">Copper</keyword>
<dbReference type="RefSeq" id="WP_073061169.1">
    <property type="nucleotide sequence ID" value="NZ_FQUS01000005.1"/>
</dbReference>
<dbReference type="AlphaFoldDB" id="A0A1M4Z2J8"/>
<dbReference type="Pfam" id="PF00394">
    <property type="entry name" value="Cu-oxidase"/>
    <property type="match status" value="1"/>
</dbReference>
<evidence type="ECO:0000259" key="4">
    <source>
        <dbReference type="Pfam" id="PF00394"/>
    </source>
</evidence>
<dbReference type="InterPro" id="IPR006376">
    <property type="entry name" value="Cu-R_CopA"/>
</dbReference>
<evidence type="ECO:0000313" key="7">
    <source>
        <dbReference type="EMBL" id="SHF12185.1"/>
    </source>
</evidence>
<dbReference type="Gene3D" id="2.60.40.420">
    <property type="entry name" value="Cupredoxins - blue copper proteins"/>
    <property type="match status" value="3"/>
</dbReference>
<dbReference type="PROSITE" id="PS00079">
    <property type="entry name" value="MULTICOPPER_OXIDASE1"/>
    <property type="match status" value="1"/>
</dbReference>
<dbReference type="InterPro" id="IPR034279">
    <property type="entry name" value="CuRO_3_CopA"/>
</dbReference>
<dbReference type="EMBL" id="FQUS01000005">
    <property type="protein sequence ID" value="SHF12185.1"/>
    <property type="molecule type" value="Genomic_DNA"/>
</dbReference>
<dbReference type="GO" id="GO:0005507">
    <property type="term" value="F:copper ion binding"/>
    <property type="evidence" value="ECO:0007669"/>
    <property type="project" value="InterPro"/>
</dbReference>
<dbReference type="InterPro" id="IPR034284">
    <property type="entry name" value="CuRO_1_CopA"/>
</dbReference>
<feature type="domain" description="Plastocyanin-like" evidence="5">
    <location>
        <begin position="476"/>
        <end position="597"/>
    </location>
</feature>
<sequence>MSDNNNNNMDRRTFLRYAGSLAAFAGASAVLPGYALAGFGSEKREVLTPQGPDNVIDLTIGRMPKVIDGKRGEAIGINGSVPAPLIRLKEGQDVLLRVKNELDETTSIHWHGILLPFQMDGVPGVSFDGIEPGTTFEYRYPVRQSGTYWYHSHSGLQEQLGHYGPMIIDPADEDPVEYDREYPVVLSDWTFENPYNVLEKNVKMEGYYNYQRRDVGEFFNDVNKKGFGSTMKDYLSWGQMRMSATDLLDVTGATYTFLMNGHGPDSNWNALFKKGEKVRLRFINASAGTTAFDVRIPGLEMTVVQVDGQNVEPVSIEEFRIGIAETYDVIVEPKEEKPFTIFAESLDRSGYARGTIAPRKGMMGAVPELRPRPKRSHRDMGMMMDMDGMDMEGDSMMEMDHGDMDHGNMDHSDMNMSAMKETPVKHGPDKHGPGAAAIAQNQFDRMGEPGIGLGNDGRNVLVYNDLKSLEPNIDERPAQREVELHLTGNMERYMWSFDGKQFHQVDGPIEFEHNERLRLTLVNDTMMEHPIHLHGMWMEMENGNGIYNPRKHTLLLQPAQRISALVTPRDKGRWAFHCHILYHMERGMFRVVQVADEDGNIYGQDYA</sequence>
<dbReference type="OrthoDB" id="9757546at2"/>
<keyword evidence="8" id="KW-1185">Reference proteome</keyword>
<feature type="domain" description="Plastocyanin-like" evidence="4">
    <location>
        <begin position="240"/>
        <end position="344"/>
    </location>
</feature>
<name>A0A1M4Z2J8_9BACT</name>
<reference evidence="7 8" key="1">
    <citation type="submission" date="2016-11" db="EMBL/GenBank/DDBJ databases">
        <authorList>
            <person name="Jaros S."/>
            <person name="Januszkiewicz K."/>
            <person name="Wedrychowicz H."/>
        </authorList>
    </citation>
    <scope>NUCLEOTIDE SEQUENCE [LARGE SCALE GENOMIC DNA]</scope>
    <source>
        <strain evidence="7 8">DSM 21986</strain>
    </source>
</reference>
<organism evidence="7 8">
    <name type="scientific">Fodinibius roseus</name>
    <dbReference type="NCBI Taxonomy" id="1194090"/>
    <lineage>
        <taxon>Bacteria</taxon>
        <taxon>Pseudomonadati</taxon>
        <taxon>Balneolota</taxon>
        <taxon>Balneolia</taxon>
        <taxon>Balneolales</taxon>
        <taxon>Balneolaceae</taxon>
        <taxon>Fodinibius</taxon>
    </lineage>
</organism>
<dbReference type="InterPro" id="IPR001117">
    <property type="entry name" value="Cu-oxidase_2nd"/>
</dbReference>
<dbReference type="InterPro" id="IPR011707">
    <property type="entry name" value="Cu-oxidase-like_N"/>
</dbReference>
<dbReference type="InterPro" id="IPR033138">
    <property type="entry name" value="Cu_oxidase_CS"/>
</dbReference>
<dbReference type="InterPro" id="IPR011706">
    <property type="entry name" value="Cu-oxidase_C"/>
</dbReference>
<dbReference type="GO" id="GO:0016491">
    <property type="term" value="F:oxidoreductase activity"/>
    <property type="evidence" value="ECO:0007669"/>
    <property type="project" value="UniProtKB-KW"/>
</dbReference>
<evidence type="ECO:0000256" key="3">
    <source>
        <dbReference type="ARBA" id="ARBA00023008"/>
    </source>
</evidence>
<dbReference type="SUPFAM" id="SSF49503">
    <property type="entry name" value="Cupredoxins"/>
    <property type="match status" value="3"/>
</dbReference>
<dbReference type="Proteomes" id="UP000184041">
    <property type="component" value="Unassembled WGS sequence"/>
</dbReference>
<evidence type="ECO:0000259" key="6">
    <source>
        <dbReference type="Pfam" id="PF07732"/>
    </source>
</evidence>
<gene>
    <name evidence="7" type="ORF">SAMN05443144_105227</name>
</gene>
<dbReference type="STRING" id="1194090.SAMN05443144_105227"/>
<proteinExistence type="predicted"/>
<dbReference type="InterPro" id="IPR045087">
    <property type="entry name" value="Cu-oxidase_fam"/>
</dbReference>
<dbReference type="InterPro" id="IPR034282">
    <property type="entry name" value="CuRO_2_CopA"/>
</dbReference>
<dbReference type="Pfam" id="PF07731">
    <property type="entry name" value="Cu-oxidase_2"/>
    <property type="match status" value="1"/>
</dbReference>
<keyword evidence="2" id="KW-0560">Oxidoreductase</keyword>
<protein>
    <submittedName>
        <fullName evidence="7">Copper-resistance protein, CopA family</fullName>
    </submittedName>
</protein>
<dbReference type="PROSITE" id="PS51318">
    <property type="entry name" value="TAT"/>
    <property type="match status" value="1"/>
</dbReference>
<evidence type="ECO:0000256" key="2">
    <source>
        <dbReference type="ARBA" id="ARBA00023002"/>
    </source>
</evidence>
<dbReference type="GO" id="GO:0042597">
    <property type="term" value="C:periplasmic space"/>
    <property type="evidence" value="ECO:0007669"/>
    <property type="project" value="InterPro"/>
</dbReference>
<dbReference type="InterPro" id="IPR008972">
    <property type="entry name" value="Cupredoxin"/>
</dbReference>
<dbReference type="PROSITE" id="PS00080">
    <property type="entry name" value="MULTICOPPER_OXIDASE2"/>
    <property type="match status" value="1"/>
</dbReference>
<dbReference type="CDD" id="cd13874">
    <property type="entry name" value="CuRO_2_CopA"/>
    <property type="match status" value="1"/>
</dbReference>
<dbReference type="InterPro" id="IPR006311">
    <property type="entry name" value="TAT_signal"/>
</dbReference>
<evidence type="ECO:0000259" key="5">
    <source>
        <dbReference type="Pfam" id="PF07731"/>
    </source>
</evidence>
<evidence type="ECO:0000313" key="8">
    <source>
        <dbReference type="Proteomes" id="UP000184041"/>
    </source>
</evidence>
<accession>A0A1M4Z2J8</accession>
<feature type="domain" description="Plastocyanin-like" evidence="6">
    <location>
        <begin position="68"/>
        <end position="171"/>
    </location>
</feature>
<dbReference type="PANTHER" id="PTHR11709:SF394">
    <property type="entry name" value="FI03373P-RELATED"/>
    <property type="match status" value="1"/>
</dbReference>
<dbReference type="NCBIfam" id="TIGR01480">
    <property type="entry name" value="copper_res_A"/>
    <property type="match status" value="1"/>
</dbReference>
<dbReference type="Pfam" id="PF07732">
    <property type="entry name" value="Cu-oxidase_3"/>
    <property type="match status" value="1"/>
</dbReference>
<dbReference type="InterPro" id="IPR002355">
    <property type="entry name" value="Cu_oxidase_Cu_BS"/>
</dbReference>
<keyword evidence="1" id="KW-0479">Metal-binding</keyword>
<dbReference type="CDD" id="cd13896">
    <property type="entry name" value="CuRO_3_CopA"/>
    <property type="match status" value="1"/>
</dbReference>
<evidence type="ECO:0000256" key="1">
    <source>
        <dbReference type="ARBA" id="ARBA00022723"/>
    </source>
</evidence>